<dbReference type="GO" id="GO:0006508">
    <property type="term" value="P:proteolysis"/>
    <property type="evidence" value="ECO:0007669"/>
    <property type="project" value="InterPro"/>
</dbReference>
<evidence type="ECO:0000313" key="2">
    <source>
        <dbReference type="EnsemblMetazoa" id="XP_014240058.1"/>
    </source>
</evidence>
<dbReference type="InterPro" id="IPR051333">
    <property type="entry name" value="CLIP_Serine_Protease"/>
</dbReference>
<dbReference type="InterPro" id="IPR009003">
    <property type="entry name" value="Peptidase_S1_PA"/>
</dbReference>
<dbReference type="AlphaFoldDB" id="A0A8I6RA77"/>
<accession>A0A8I6RA77</accession>
<evidence type="ECO:0000313" key="3">
    <source>
        <dbReference type="Proteomes" id="UP000494040"/>
    </source>
</evidence>
<dbReference type="SMART" id="SM00020">
    <property type="entry name" value="Tryp_SPc"/>
    <property type="match status" value="1"/>
</dbReference>
<dbReference type="SUPFAM" id="SSF50494">
    <property type="entry name" value="Trypsin-like serine proteases"/>
    <property type="match status" value="1"/>
</dbReference>
<dbReference type="PANTHER" id="PTHR24260">
    <property type="match status" value="1"/>
</dbReference>
<sequence length="287" mass="32759">MATCLNSNAHQISQLFPFYVTVFQESSPRCVGTLITLSKIVTAARCCQYRETLSSALVREDLDMKKAVAVVGLTDEMKIANFTQVSRMKDVKIHSRFEMKADAFSSYDIATVKLVKPFQSTKAVRPMTIVSEDPNLFQRSWETQVSPKQCVSMAPMHGRFRIIALSPWSKTNCNQMKRRNTESDEICLSLRNLFDKSALKFGSPLVCEGFIFGFYQGCYRFPILSFTSFHNYIDFLDLHEKVVKTPDRNPSKKFKSNKDTQSNGYLFRSPHFLIGILLFAISFRNNG</sequence>
<protein>
    <recommendedName>
        <fullName evidence="1">Peptidase S1 domain-containing protein</fullName>
    </recommendedName>
</protein>
<dbReference type="GeneID" id="106661282"/>
<dbReference type="InterPro" id="IPR001254">
    <property type="entry name" value="Trypsin_dom"/>
</dbReference>
<dbReference type="PANTHER" id="PTHR24260:SF136">
    <property type="entry name" value="GH08193P-RELATED"/>
    <property type="match status" value="1"/>
</dbReference>
<dbReference type="PROSITE" id="PS50240">
    <property type="entry name" value="TRYPSIN_DOM"/>
    <property type="match status" value="1"/>
</dbReference>
<dbReference type="RefSeq" id="XP_014240058.1">
    <property type="nucleotide sequence ID" value="XM_014384572.1"/>
</dbReference>
<name>A0A8I6RA77_CIMLE</name>
<proteinExistence type="predicted"/>
<dbReference type="EnsemblMetazoa" id="XM_014384572.1">
    <property type="protein sequence ID" value="XP_014240058.1"/>
    <property type="gene ID" value="LOC106661282"/>
</dbReference>
<feature type="domain" description="Peptidase S1" evidence="1">
    <location>
        <begin position="16"/>
        <end position="241"/>
    </location>
</feature>
<dbReference type="Gene3D" id="2.40.10.10">
    <property type="entry name" value="Trypsin-like serine proteases"/>
    <property type="match status" value="1"/>
</dbReference>
<reference evidence="2" key="1">
    <citation type="submission" date="2022-01" db="UniProtKB">
        <authorList>
            <consortium name="EnsemblMetazoa"/>
        </authorList>
    </citation>
    <scope>IDENTIFICATION</scope>
</reference>
<evidence type="ECO:0000259" key="1">
    <source>
        <dbReference type="PROSITE" id="PS50240"/>
    </source>
</evidence>
<dbReference type="GO" id="GO:0004252">
    <property type="term" value="F:serine-type endopeptidase activity"/>
    <property type="evidence" value="ECO:0007669"/>
    <property type="project" value="InterPro"/>
</dbReference>
<dbReference type="OrthoDB" id="8033859at2759"/>
<organism evidence="2 3">
    <name type="scientific">Cimex lectularius</name>
    <name type="common">Bed bug</name>
    <name type="synonym">Acanthia lectularia</name>
    <dbReference type="NCBI Taxonomy" id="79782"/>
    <lineage>
        <taxon>Eukaryota</taxon>
        <taxon>Metazoa</taxon>
        <taxon>Ecdysozoa</taxon>
        <taxon>Arthropoda</taxon>
        <taxon>Hexapoda</taxon>
        <taxon>Insecta</taxon>
        <taxon>Pterygota</taxon>
        <taxon>Neoptera</taxon>
        <taxon>Paraneoptera</taxon>
        <taxon>Hemiptera</taxon>
        <taxon>Heteroptera</taxon>
        <taxon>Panheteroptera</taxon>
        <taxon>Cimicomorpha</taxon>
        <taxon>Cimicidae</taxon>
        <taxon>Cimex</taxon>
    </lineage>
</organism>
<dbReference type="InterPro" id="IPR043504">
    <property type="entry name" value="Peptidase_S1_PA_chymotrypsin"/>
</dbReference>
<keyword evidence="3" id="KW-1185">Reference proteome</keyword>
<dbReference type="Pfam" id="PF00089">
    <property type="entry name" value="Trypsin"/>
    <property type="match status" value="1"/>
</dbReference>
<dbReference type="KEGG" id="clec:106661282"/>
<dbReference type="Proteomes" id="UP000494040">
    <property type="component" value="Unassembled WGS sequence"/>
</dbReference>